<dbReference type="OrthoDB" id="9803653at2"/>
<dbReference type="RefSeq" id="WP_025864560.1">
    <property type="nucleotide sequence ID" value="NZ_BLAX01000001.1"/>
</dbReference>
<dbReference type="AlphaFoldDB" id="A0A5M4B1R9"/>
<evidence type="ECO:0000313" key="2">
    <source>
        <dbReference type="Proteomes" id="UP000391834"/>
    </source>
</evidence>
<gene>
    <name evidence="1" type="ORF">PbJCM13498_27340</name>
</gene>
<proteinExistence type="predicted"/>
<organism evidence="1 2">
    <name type="scientific">Prolixibacter bellariivorans</name>
    <dbReference type="NCBI Taxonomy" id="314319"/>
    <lineage>
        <taxon>Bacteria</taxon>
        <taxon>Pseudomonadati</taxon>
        <taxon>Bacteroidota</taxon>
        <taxon>Bacteroidia</taxon>
        <taxon>Marinilabiliales</taxon>
        <taxon>Prolixibacteraceae</taxon>
        <taxon>Prolixibacter</taxon>
    </lineage>
</organism>
<evidence type="ECO:0000313" key="1">
    <source>
        <dbReference type="EMBL" id="GET33871.1"/>
    </source>
</evidence>
<keyword evidence="2" id="KW-1185">Reference proteome</keyword>
<dbReference type="Pfam" id="PF13036">
    <property type="entry name" value="LpoB"/>
    <property type="match status" value="1"/>
</dbReference>
<dbReference type="InterPro" id="IPR014094">
    <property type="entry name" value="LpoB"/>
</dbReference>
<name>A0A5M4B1R9_9BACT</name>
<dbReference type="PANTHER" id="PTHR40593">
    <property type="entry name" value="PENICILLIN-BINDING PROTEIN ACTIVATOR LPOB"/>
    <property type="match status" value="1"/>
</dbReference>
<dbReference type="GO" id="GO:0030234">
    <property type="term" value="F:enzyme regulator activity"/>
    <property type="evidence" value="ECO:0007669"/>
    <property type="project" value="TreeGrafter"/>
</dbReference>
<dbReference type="GO" id="GO:0009252">
    <property type="term" value="P:peptidoglycan biosynthetic process"/>
    <property type="evidence" value="ECO:0007669"/>
    <property type="project" value="TreeGrafter"/>
</dbReference>
<dbReference type="Proteomes" id="UP000391834">
    <property type="component" value="Unassembled WGS sequence"/>
</dbReference>
<comment type="caution">
    <text evidence="1">The sequence shown here is derived from an EMBL/GenBank/DDBJ whole genome shotgun (WGS) entry which is preliminary data.</text>
</comment>
<evidence type="ECO:0008006" key="3">
    <source>
        <dbReference type="Google" id="ProtNLM"/>
    </source>
</evidence>
<dbReference type="PANTHER" id="PTHR40593:SF1">
    <property type="entry name" value="PENICILLIN-BINDING PROTEIN ACTIVATOR LPOB"/>
    <property type="match status" value="1"/>
</dbReference>
<dbReference type="PROSITE" id="PS51257">
    <property type="entry name" value="PROKAR_LIPOPROTEIN"/>
    <property type="match status" value="1"/>
</dbReference>
<dbReference type="EMBL" id="BLAX01000001">
    <property type="protein sequence ID" value="GET33871.1"/>
    <property type="molecule type" value="Genomic_DNA"/>
</dbReference>
<sequence>MKNQIRLIALITFALVLGSCSRQVTRVATDQAIDLSGRWNDTDSRLTAEALTEQVLNQRWLHDFEQSHGRKPVVVVGLVYNKSTEHIDTDTYIKDVERSFINSGQVRLVQAGEKREELRAERQDQNTYAAPSTAAKWGRELGADFIMQGDISSIVDAYKRNKVVYYQVNEELTNLETNEVVWMGEKKIKKAIRN</sequence>
<accession>A0A5M4B1R9</accession>
<dbReference type="GO" id="GO:0031241">
    <property type="term" value="C:periplasmic side of cell outer membrane"/>
    <property type="evidence" value="ECO:0007669"/>
    <property type="project" value="TreeGrafter"/>
</dbReference>
<reference evidence="1 2" key="1">
    <citation type="submission" date="2019-10" db="EMBL/GenBank/DDBJ databases">
        <title>Prolixibacter strains distinguished by the presence of nitrate reductase genes were adept at nitrate-dependent anaerobic corrosion of metallic iron and carbon steel.</title>
        <authorList>
            <person name="Iino T."/>
            <person name="Shono N."/>
            <person name="Ito K."/>
            <person name="Nakamura R."/>
            <person name="Sueoka K."/>
            <person name="Harayama S."/>
            <person name="Ohkuma M."/>
        </authorList>
    </citation>
    <scope>NUCLEOTIDE SEQUENCE [LARGE SCALE GENOMIC DNA]</scope>
    <source>
        <strain evidence="1 2">JCM 13498</strain>
    </source>
</reference>
<dbReference type="Gene3D" id="3.40.50.10610">
    <property type="entry name" value="ABC-type transport auxiliary lipoprotein component"/>
    <property type="match status" value="1"/>
</dbReference>
<protein>
    <recommendedName>
        <fullName evidence="3">Penicillin-binding protein activator LpoB</fullName>
    </recommendedName>
</protein>